<dbReference type="GeneID" id="94685244"/>
<dbReference type="Pfam" id="PF13468">
    <property type="entry name" value="Glyoxalase_3"/>
    <property type="match status" value="1"/>
</dbReference>
<dbReference type="InterPro" id="IPR037523">
    <property type="entry name" value="VOC_core"/>
</dbReference>
<proteinExistence type="predicted"/>
<dbReference type="RefSeq" id="WP_022996836.1">
    <property type="nucleotide sequence ID" value="NZ_CBDDTQ010000003.1"/>
</dbReference>
<gene>
    <name evidence="2" type="ORF">LZG35_16865</name>
</gene>
<organism evidence="2 3">
    <name type="scientific">Alloalcanivorax xenomutans</name>
    <dbReference type="NCBI Taxonomy" id="1094342"/>
    <lineage>
        <taxon>Bacteria</taxon>
        <taxon>Pseudomonadati</taxon>
        <taxon>Pseudomonadota</taxon>
        <taxon>Gammaproteobacteria</taxon>
        <taxon>Oceanospirillales</taxon>
        <taxon>Alcanivoracaceae</taxon>
        <taxon>Alloalcanivorax</taxon>
    </lineage>
</organism>
<keyword evidence="3" id="KW-1185">Reference proteome</keyword>
<name>A0A9Q3ZH34_9GAMM</name>
<accession>A0A9Q3ZH34</accession>
<dbReference type="EMBL" id="JAJVKT010000022">
    <property type="protein sequence ID" value="MCE7510314.1"/>
    <property type="molecule type" value="Genomic_DNA"/>
</dbReference>
<evidence type="ECO:0000313" key="2">
    <source>
        <dbReference type="EMBL" id="MCE7510314.1"/>
    </source>
</evidence>
<dbReference type="AlphaFoldDB" id="A0A9Q3ZH34"/>
<dbReference type="InterPro" id="IPR025870">
    <property type="entry name" value="Glyoxalase-like_dom"/>
</dbReference>
<sequence>MTYLRFRQLCLVARQLEPVVEDLAEVFGIQVCHRDPAVRAFGLHNALLPVGNTFIEVVAPVREDTTAGRFLQRRGGDSGYMVILDTDDVDRWGPHVDAQGVRVAAFLGHGDYRGMQLHPKDLGGTLLEINHTRYGESLDGPYNPAGPDWQSFVNTDRVERMVGVELQGEEPEAMASRWGSLLRRPLENSGESGGGGHQVTLDNAYLHFVADRDGRGEGLSGVDILVNDLEAIKERALERGLPVDQSQVSIGGVRFHLVHSEALN</sequence>
<comment type="caution">
    <text evidence="2">The sequence shown here is derived from an EMBL/GenBank/DDBJ whole genome shotgun (WGS) entry which is preliminary data.</text>
</comment>
<reference evidence="2" key="1">
    <citation type="submission" date="2022-01" db="EMBL/GenBank/DDBJ databases">
        <authorList>
            <person name="Karlyshev A.V."/>
            <person name="Jaspars M."/>
        </authorList>
    </citation>
    <scope>NUCLEOTIDE SEQUENCE</scope>
    <source>
        <strain evidence="2">AGSA3-2</strain>
    </source>
</reference>
<dbReference type="Proteomes" id="UP001107961">
    <property type="component" value="Unassembled WGS sequence"/>
</dbReference>
<protein>
    <submittedName>
        <fullName evidence="2">VOC family protein</fullName>
    </submittedName>
</protein>
<evidence type="ECO:0000313" key="3">
    <source>
        <dbReference type="Proteomes" id="UP001107961"/>
    </source>
</evidence>
<dbReference type="InterPro" id="IPR029068">
    <property type="entry name" value="Glyas_Bleomycin-R_OHBP_Dase"/>
</dbReference>
<dbReference type="Gene3D" id="3.10.180.10">
    <property type="entry name" value="2,3-Dihydroxybiphenyl 1,2-Dioxygenase, domain 1"/>
    <property type="match status" value="1"/>
</dbReference>
<dbReference type="KEGG" id="axe:P40_02370"/>
<dbReference type="PROSITE" id="PS51819">
    <property type="entry name" value="VOC"/>
    <property type="match status" value="1"/>
</dbReference>
<dbReference type="SUPFAM" id="SSF54593">
    <property type="entry name" value="Glyoxalase/Bleomycin resistance protein/Dihydroxybiphenyl dioxygenase"/>
    <property type="match status" value="2"/>
</dbReference>
<evidence type="ECO:0000259" key="1">
    <source>
        <dbReference type="PROSITE" id="PS51819"/>
    </source>
</evidence>
<feature type="domain" description="VOC" evidence="1">
    <location>
        <begin position="5"/>
        <end position="132"/>
    </location>
</feature>